<dbReference type="AlphaFoldDB" id="A0A6N7VSZ8"/>
<dbReference type="PANTHER" id="PTHR33393:SF12">
    <property type="entry name" value="CAPSULE BIOSYNTHESIS PROTEIN CAPA"/>
    <property type="match status" value="1"/>
</dbReference>
<comment type="caution">
    <text evidence="4">The sequence shown here is derived from an EMBL/GenBank/DDBJ whole genome shotgun (WGS) entry which is preliminary data.</text>
</comment>
<protein>
    <submittedName>
        <fullName evidence="4">CapA family protein</fullName>
    </submittedName>
</protein>
<dbReference type="EMBL" id="VULQ01000002">
    <property type="protein sequence ID" value="MSS77203.1"/>
    <property type="molecule type" value="Genomic_DNA"/>
</dbReference>
<evidence type="ECO:0000256" key="1">
    <source>
        <dbReference type="ARBA" id="ARBA00005662"/>
    </source>
</evidence>
<organism evidence="4 5">
    <name type="scientific">Anaerococcus porci</name>
    <dbReference type="NCBI Taxonomy" id="2652269"/>
    <lineage>
        <taxon>Bacteria</taxon>
        <taxon>Bacillati</taxon>
        <taxon>Bacillota</taxon>
        <taxon>Tissierellia</taxon>
        <taxon>Tissierellales</taxon>
        <taxon>Peptoniphilaceae</taxon>
        <taxon>Anaerococcus</taxon>
    </lineage>
</organism>
<evidence type="ECO:0000259" key="3">
    <source>
        <dbReference type="SMART" id="SM00854"/>
    </source>
</evidence>
<dbReference type="CDD" id="cd07381">
    <property type="entry name" value="MPP_CapA"/>
    <property type="match status" value="1"/>
</dbReference>
<feature type="chain" id="PRO_5038601202" evidence="2">
    <location>
        <begin position="25"/>
        <end position="424"/>
    </location>
</feature>
<dbReference type="InterPro" id="IPR052169">
    <property type="entry name" value="CW_Biosynth-Accessory"/>
</dbReference>
<dbReference type="InterPro" id="IPR019079">
    <property type="entry name" value="Capsule_synth_CapA"/>
</dbReference>
<dbReference type="InterPro" id="IPR029052">
    <property type="entry name" value="Metallo-depent_PP-like"/>
</dbReference>
<dbReference type="Gene3D" id="3.60.21.10">
    <property type="match status" value="1"/>
</dbReference>
<accession>A0A6N7VSZ8</accession>
<evidence type="ECO:0000313" key="5">
    <source>
        <dbReference type="Proteomes" id="UP000441925"/>
    </source>
</evidence>
<name>A0A6N7VSZ8_9FIRM</name>
<gene>
    <name evidence="4" type="ORF">FYJ26_02010</name>
</gene>
<dbReference type="SMART" id="SM00854">
    <property type="entry name" value="PGA_cap"/>
    <property type="match status" value="1"/>
</dbReference>
<sequence length="424" mass="48183">MKYTRKIIKILLFSLIFFSLSSCKVKNEEKINSKEVVSIVKLIDDIKNPEKTSDKDYKSNISTKIVNDKENKKNNNIEKIRIKAFGDIMAHMSQVNHAFYSTGQTAYDFSSQFSYIKDFVSDSDISIGNFETSVNPDKEASGYPMFTTPVDYIKDIKDTGFDILTTANNHSADSGEKGIFDTISYMDKNDIDHVGTRIKNGDRILYRNVGNIKLAVLSYTYGINGLESIITENEPEDLINYLDSELIKNDIEDAKKNKADLIICYPHWGNEYESYPSQAQVELGRNMIEWGANIVIGNHPHVVQPAESYKAKDGREGYIAYSCGNFISMQSLEGLGDIRTEQTVAFDIRVEKNIATGEIRLDKVEFYPIWVGHGYDDYGAYAKVYNTTDFLEGGKYYDQVDEVQRERIRQADSMVTDTINTKVD</sequence>
<keyword evidence="2" id="KW-0732">Signal</keyword>
<dbReference type="Pfam" id="PF09587">
    <property type="entry name" value="PGA_cap"/>
    <property type="match status" value="1"/>
</dbReference>
<dbReference type="Proteomes" id="UP000441925">
    <property type="component" value="Unassembled WGS sequence"/>
</dbReference>
<dbReference type="PROSITE" id="PS51257">
    <property type="entry name" value="PROKAR_LIPOPROTEIN"/>
    <property type="match status" value="1"/>
</dbReference>
<proteinExistence type="inferred from homology"/>
<reference evidence="4 5" key="1">
    <citation type="submission" date="2019-08" db="EMBL/GenBank/DDBJ databases">
        <title>In-depth cultivation of the pig gut microbiome towards novel bacterial diversity and tailored functional studies.</title>
        <authorList>
            <person name="Wylensek D."/>
            <person name="Hitch T.C.A."/>
            <person name="Clavel T."/>
        </authorList>
    </citation>
    <scope>NUCLEOTIDE SEQUENCE [LARGE SCALE GENOMIC DNA]</scope>
    <source>
        <strain evidence="4 5">WCA-380-WT-2B</strain>
    </source>
</reference>
<keyword evidence="5" id="KW-1185">Reference proteome</keyword>
<dbReference type="SUPFAM" id="SSF56300">
    <property type="entry name" value="Metallo-dependent phosphatases"/>
    <property type="match status" value="1"/>
</dbReference>
<feature type="domain" description="Capsule synthesis protein CapA" evidence="3">
    <location>
        <begin position="81"/>
        <end position="330"/>
    </location>
</feature>
<dbReference type="RefSeq" id="WP_326831227.1">
    <property type="nucleotide sequence ID" value="NZ_VULQ01000002.1"/>
</dbReference>
<evidence type="ECO:0000313" key="4">
    <source>
        <dbReference type="EMBL" id="MSS77203.1"/>
    </source>
</evidence>
<evidence type="ECO:0000256" key="2">
    <source>
        <dbReference type="SAM" id="SignalP"/>
    </source>
</evidence>
<comment type="similarity">
    <text evidence="1">Belongs to the CapA family.</text>
</comment>
<feature type="signal peptide" evidence="2">
    <location>
        <begin position="1"/>
        <end position="24"/>
    </location>
</feature>
<dbReference type="PANTHER" id="PTHR33393">
    <property type="entry name" value="POLYGLUTAMINE SYNTHESIS ACCESSORY PROTEIN RV0574C-RELATED"/>
    <property type="match status" value="1"/>
</dbReference>